<evidence type="ECO:0000313" key="2">
    <source>
        <dbReference type="EMBL" id="KAF6835694.1"/>
    </source>
</evidence>
<reference evidence="2" key="1">
    <citation type="journal article" date="2020" name="Phytopathology">
        <title>Genome Sequence Resources of Colletotrichum truncatum, C. plurivorum, C. musicola, and C. sojae: Four Species Pathogenic to Soybean (Glycine max).</title>
        <authorList>
            <person name="Rogerio F."/>
            <person name="Boufleur T.R."/>
            <person name="Ciampi-Guillardi M."/>
            <person name="Sukno S.A."/>
            <person name="Thon M.R."/>
            <person name="Massola Junior N.S."/>
            <person name="Baroncelli R."/>
        </authorList>
    </citation>
    <scope>NUCLEOTIDE SEQUENCE</scope>
    <source>
        <strain evidence="2">LFN00145</strain>
    </source>
</reference>
<sequence>MREKPVIKGFGMPFANASDPELEAWVNRSGFMDRVTLLEALQQETFHLLSSLPMTLGFTRNAFFEEHLGSPFDYPFGEDHSWDYVSVVVVVPATVDSYQGQEADIVVMGTRARNPGPGFTRDPRRLCVLLTRQRCGLVIVGDIDVVGPMEKKGKAKAMKAGYLLVTLPGTSSIGLSTLSGSTITTAQSCKNGVWLCVAVTKPDEQIVQPRCLFNPSEWASKDFNLSRLFAFYVREAWQGEAWSSAVWQVSDRLPLPEHLEQEIAYNVSTRQPCSAIANLGHFMLTAFPHMTIADGLAEL</sequence>
<protein>
    <recommendedName>
        <fullName evidence="1">DNA2/NAM7 helicase-like C-terminal domain-containing protein</fullName>
    </recommendedName>
</protein>
<comment type="caution">
    <text evidence="2">The sequence shown here is derived from an EMBL/GenBank/DDBJ whole genome shotgun (WGS) entry which is preliminary data.</text>
</comment>
<dbReference type="InterPro" id="IPR045055">
    <property type="entry name" value="DNA2/NAM7-like"/>
</dbReference>
<proteinExistence type="predicted"/>
<dbReference type="InterPro" id="IPR041679">
    <property type="entry name" value="DNA2/NAM7-like_C"/>
</dbReference>
<organism evidence="2 3">
    <name type="scientific">Colletotrichum plurivorum</name>
    <dbReference type="NCBI Taxonomy" id="2175906"/>
    <lineage>
        <taxon>Eukaryota</taxon>
        <taxon>Fungi</taxon>
        <taxon>Dikarya</taxon>
        <taxon>Ascomycota</taxon>
        <taxon>Pezizomycotina</taxon>
        <taxon>Sordariomycetes</taxon>
        <taxon>Hypocreomycetidae</taxon>
        <taxon>Glomerellales</taxon>
        <taxon>Glomerellaceae</taxon>
        <taxon>Colletotrichum</taxon>
        <taxon>Colletotrichum orchidearum species complex</taxon>
    </lineage>
</organism>
<dbReference type="PANTHER" id="PTHR10887">
    <property type="entry name" value="DNA2/NAM7 HELICASE FAMILY"/>
    <property type="match status" value="1"/>
</dbReference>
<dbReference type="PANTHER" id="PTHR10887:SF495">
    <property type="entry name" value="HELICASE SENATAXIN ISOFORM X1-RELATED"/>
    <property type="match status" value="1"/>
</dbReference>
<gene>
    <name evidence="2" type="ORF">CPLU01_04164</name>
</gene>
<accession>A0A8H6KQ81</accession>
<feature type="domain" description="DNA2/NAM7 helicase-like C-terminal" evidence="1">
    <location>
        <begin position="93"/>
        <end position="143"/>
    </location>
</feature>
<dbReference type="InterPro" id="IPR027417">
    <property type="entry name" value="P-loop_NTPase"/>
</dbReference>
<keyword evidence="3" id="KW-1185">Reference proteome</keyword>
<name>A0A8H6KQ81_9PEZI</name>
<dbReference type="Pfam" id="PF13087">
    <property type="entry name" value="AAA_12"/>
    <property type="match status" value="1"/>
</dbReference>
<dbReference type="SUPFAM" id="SSF52540">
    <property type="entry name" value="P-loop containing nucleoside triphosphate hydrolases"/>
    <property type="match status" value="1"/>
</dbReference>
<dbReference type="Proteomes" id="UP000654918">
    <property type="component" value="Unassembled WGS sequence"/>
</dbReference>
<dbReference type="AlphaFoldDB" id="A0A8H6KQ81"/>
<evidence type="ECO:0000313" key="3">
    <source>
        <dbReference type="Proteomes" id="UP000654918"/>
    </source>
</evidence>
<dbReference type="EMBL" id="WIGO01000038">
    <property type="protein sequence ID" value="KAF6835694.1"/>
    <property type="molecule type" value="Genomic_DNA"/>
</dbReference>
<dbReference type="Gene3D" id="3.40.50.300">
    <property type="entry name" value="P-loop containing nucleotide triphosphate hydrolases"/>
    <property type="match status" value="1"/>
</dbReference>
<evidence type="ECO:0000259" key="1">
    <source>
        <dbReference type="Pfam" id="PF13087"/>
    </source>
</evidence>